<dbReference type="KEGG" id="pgg:FX982_03779"/>
<proteinExistence type="predicted"/>
<protein>
    <submittedName>
        <fullName evidence="1">Uncharacterized protein</fullName>
    </submittedName>
</protein>
<name>A0A6M8N079_9PSED</name>
<keyword evidence="2" id="KW-1185">Reference proteome</keyword>
<evidence type="ECO:0000313" key="2">
    <source>
        <dbReference type="Proteomes" id="UP000501989"/>
    </source>
</evidence>
<sequence length="74" mass="8435">MTTSIGQPLFSEQICELPRHLAVAPDRVLMVFKGLTMRDAMRAAEQAHISNPEAWSRRTCLCGEWTLAYEVRNE</sequence>
<dbReference type="AlphaFoldDB" id="A0A6M8N079"/>
<gene>
    <name evidence="1" type="ORF">FX982_03779</name>
</gene>
<evidence type="ECO:0000313" key="1">
    <source>
        <dbReference type="EMBL" id="QKF52787.1"/>
    </source>
</evidence>
<dbReference type="RefSeq" id="WP_172612017.1">
    <property type="nucleotide sequence ID" value="NZ_CP053746.1"/>
</dbReference>
<accession>A0A6M8N079</accession>
<reference evidence="2" key="1">
    <citation type="submission" date="2019-12" db="EMBL/GenBank/DDBJ databases">
        <title>Endophytic bacteria associated with Panax ginseng seedlings.</title>
        <authorList>
            <person name="Park J.M."/>
            <person name="Shin R."/>
            <person name="Jo S.H."/>
        </authorList>
    </citation>
    <scope>NUCLEOTIDE SEQUENCE [LARGE SCALE GENOMIC DNA]</scope>
    <source>
        <strain evidence="2">PgKB30</strain>
    </source>
</reference>
<dbReference type="Proteomes" id="UP000501989">
    <property type="component" value="Chromosome"/>
</dbReference>
<organism evidence="1 2">
    <name type="scientific">Pseudomonas graminis</name>
    <dbReference type="NCBI Taxonomy" id="158627"/>
    <lineage>
        <taxon>Bacteria</taxon>
        <taxon>Pseudomonadati</taxon>
        <taxon>Pseudomonadota</taxon>
        <taxon>Gammaproteobacteria</taxon>
        <taxon>Pseudomonadales</taxon>
        <taxon>Pseudomonadaceae</taxon>
        <taxon>Pseudomonas</taxon>
    </lineage>
</organism>
<dbReference type="EMBL" id="CP053746">
    <property type="protein sequence ID" value="QKF52787.1"/>
    <property type="molecule type" value="Genomic_DNA"/>
</dbReference>